<evidence type="ECO:0000313" key="2">
    <source>
        <dbReference type="EMBL" id="KAG2643091.1"/>
    </source>
</evidence>
<accession>A0A8T0W1A9</accession>
<evidence type="ECO:0000256" key="1">
    <source>
        <dbReference type="SAM" id="MobiDB-lite"/>
    </source>
</evidence>
<proteinExistence type="predicted"/>
<reference evidence="2" key="1">
    <citation type="submission" date="2020-05" db="EMBL/GenBank/DDBJ databases">
        <title>WGS assembly of Panicum virgatum.</title>
        <authorList>
            <person name="Lovell J.T."/>
            <person name="Jenkins J."/>
            <person name="Shu S."/>
            <person name="Juenger T.E."/>
            <person name="Schmutz J."/>
        </authorList>
    </citation>
    <scope>NUCLEOTIDE SEQUENCE</scope>
    <source>
        <strain evidence="2">AP13</strain>
    </source>
</reference>
<gene>
    <name evidence="2" type="ORF">PVAP13_2KG331268</name>
</gene>
<sequence length="206" mass="22046">MSGFCFASTSRERAERASGKCEASLVWRRVGQRGPRLAVALAVSGAGTDASARRELRGARRAVRRAVESRGALGVAGRPAQGAAARAREERWRGLHREQRRGLGRSGGVGAAAAASPAGVLQRLPRQQRRGGGMGSEHAQHEGAAAARCMGQLWRPRAASCGGRHALAARQVTHGAAEGTSTDWKQRPWGISSRRKKQKRGIRKNY</sequence>
<feature type="region of interest" description="Disordered" evidence="1">
    <location>
        <begin position="163"/>
        <end position="206"/>
    </location>
</feature>
<evidence type="ECO:0000313" key="3">
    <source>
        <dbReference type="Proteomes" id="UP000823388"/>
    </source>
</evidence>
<dbReference type="AlphaFoldDB" id="A0A8T0W1A9"/>
<organism evidence="2 3">
    <name type="scientific">Panicum virgatum</name>
    <name type="common">Blackwell switchgrass</name>
    <dbReference type="NCBI Taxonomy" id="38727"/>
    <lineage>
        <taxon>Eukaryota</taxon>
        <taxon>Viridiplantae</taxon>
        <taxon>Streptophyta</taxon>
        <taxon>Embryophyta</taxon>
        <taxon>Tracheophyta</taxon>
        <taxon>Spermatophyta</taxon>
        <taxon>Magnoliopsida</taxon>
        <taxon>Liliopsida</taxon>
        <taxon>Poales</taxon>
        <taxon>Poaceae</taxon>
        <taxon>PACMAD clade</taxon>
        <taxon>Panicoideae</taxon>
        <taxon>Panicodae</taxon>
        <taxon>Paniceae</taxon>
        <taxon>Panicinae</taxon>
        <taxon>Panicum</taxon>
        <taxon>Panicum sect. Hiantes</taxon>
    </lineage>
</organism>
<dbReference type="EMBL" id="CM029039">
    <property type="protein sequence ID" value="KAG2643091.1"/>
    <property type="molecule type" value="Genomic_DNA"/>
</dbReference>
<comment type="caution">
    <text evidence="2">The sequence shown here is derived from an EMBL/GenBank/DDBJ whole genome shotgun (WGS) entry which is preliminary data.</text>
</comment>
<feature type="compositionally biased region" description="Basic and acidic residues" evidence="1">
    <location>
        <begin position="91"/>
        <end position="101"/>
    </location>
</feature>
<feature type="compositionally biased region" description="Basic residues" evidence="1">
    <location>
        <begin position="193"/>
        <end position="206"/>
    </location>
</feature>
<feature type="region of interest" description="Disordered" evidence="1">
    <location>
        <begin position="91"/>
        <end position="140"/>
    </location>
</feature>
<feature type="compositionally biased region" description="Low complexity" evidence="1">
    <location>
        <begin position="111"/>
        <end position="125"/>
    </location>
</feature>
<protein>
    <submittedName>
        <fullName evidence="2">Uncharacterized protein</fullName>
    </submittedName>
</protein>
<keyword evidence="3" id="KW-1185">Reference proteome</keyword>
<name>A0A8T0W1A9_PANVG</name>
<dbReference type="Proteomes" id="UP000823388">
    <property type="component" value="Chromosome 2K"/>
</dbReference>